<sequence length="163" mass="17220">MPDRQLPVSAAAPGAQSNKPAPKEWGVGRVAFFARIDAIRAELAQGWPLTAIYARHRESLGISYSGFCKLVSRHAADARPSRRQAPEASSGISPSTSVLTSGGGGNTSIAALPPHGAPAAPSPPSILEEGSAPHARQQPARTFVHDPVERPGDYERLFGARRR</sequence>
<organism evidence="2 3">
    <name type="scientific">Limobrevibacterium gyesilva</name>
    <dbReference type="NCBI Taxonomy" id="2991712"/>
    <lineage>
        <taxon>Bacteria</taxon>
        <taxon>Pseudomonadati</taxon>
        <taxon>Pseudomonadota</taxon>
        <taxon>Alphaproteobacteria</taxon>
        <taxon>Acetobacterales</taxon>
        <taxon>Acetobacteraceae</taxon>
        <taxon>Limobrevibacterium</taxon>
    </lineage>
</organism>
<feature type="compositionally biased region" description="Basic and acidic residues" evidence="1">
    <location>
        <begin position="143"/>
        <end position="163"/>
    </location>
</feature>
<feature type="compositionally biased region" description="Low complexity" evidence="1">
    <location>
        <begin position="110"/>
        <end position="119"/>
    </location>
</feature>
<name>A0AA41YTF8_9PROT</name>
<dbReference type="RefSeq" id="WP_264715010.1">
    <property type="nucleotide sequence ID" value="NZ_JAPDNT010000017.1"/>
</dbReference>
<evidence type="ECO:0000256" key="1">
    <source>
        <dbReference type="SAM" id="MobiDB-lite"/>
    </source>
</evidence>
<feature type="compositionally biased region" description="Polar residues" evidence="1">
    <location>
        <begin position="90"/>
        <end position="100"/>
    </location>
</feature>
<protein>
    <submittedName>
        <fullName evidence="2">TraK family protein</fullName>
    </submittedName>
</protein>
<accession>A0AA41YTF8</accession>
<keyword evidence="3" id="KW-1185">Reference proteome</keyword>
<evidence type="ECO:0000313" key="3">
    <source>
        <dbReference type="Proteomes" id="UP001165679"/>
    </source>
</evidence>
<dbReference type="AlphaFoldDB" id="A0AA41YTF8"/>
<feature type="region of interest" description="Disordered" evidence="1">
    <location>
        <begin position="75"/>
        <end position="163"/>
    </location>
</feature>
<feature type="region of interest" description="Disordered" evidence="1">
    <location>
        <begin position="1"/>
        <end position="22"/>
    </location>
</feature>
<reference evidence="2" key="2">
    <citation type="submission" date="2022-10" db="EMBL/GenBank/DDBJ databases">
        <authorList>
            <person name="Trinh H.N."/>
        </authorList>
    </citation>
    <scope>NUCLEOTIDE SEQUENCE</scope>
    <source>
        <strain evidence="2">RN2-1</strain>
    </source>
</reference>
<proteinExistence type="predicted"/>
<reference evidence="2" key="1">
    <citation type="submission" date="2022-09" db="EMBL/GenBank/DDBJ databases">
        <title>Rhodovastum sp. nov. RN2-1 isolated from soil in Seongnam, South Korea.</title>
        <authorList>
            <person name="Le N.T."/>
        </authorList>
    </citation>
    <scope>NUCLEOTIDE SEQUENCE</scope>
    <source>
        <strain evidence="2">RN2-1</strain>
    </source>
</reference>
<gene>
    <name evidence="2" type="ORF">OL599_16825</name>
</gene>
<comment type="caution">
    <text evidence="2">The sequence shown here is derived from an EMBL/GenBank/DDBJ whole genome shotgun (WGS) entry which is preliminary data.</text>
</comment>
<evidence type="ECO:0000313" key="2">
    <source>
        <dbReference type="EMBL" id="MCW3476243.1"/>
    </source>
</evidence>
<dbReference type="Proteomes" id="UP001165679">
    <property type="component" value="Unassembled WGS sequence"/>
</dbReference>
<dbReference type="EMBL" id="JAPDNT010000017">
    <property type="protein sequence ID" value="MCW3476243.1"/>
    <property type="molecule type" value="Genomic_DNA"/>
</dbReference>